<keyword evidence="2 10" id="KW-0723">Serine/threonine-protein kinase</keyword>
<evidence type="ECO:0000256" key="6">
    <source>
        <dbReference type="ARBA" id="ARBA00022840"/>
    </source>
</evidence>
<evidence type="ECO:0000259" key="9">
    <source>
        <dbReference type="PROSITE" id="PS50011"/>
    </source>
</evidence>
<dbReference type="Proteomes" id="UP000002505">
    <property type="component" value="Chromosome"/>
</dbReference>
<dbReference type="eggNOG" id="COG0515">
    <property type="taxonomic scope" value="Bacteria"/>
</dbReference>
<sequence length="602" mass="63267">MSSKRPVAPPPRIPGFNYISLLGSGGFSDVYLYEQDRPRRKVAVKVLLSDLKTEGARRRFESEANLMAQLSSHPYIVTIFEAEVTDDGHSYLAMEYCSRPSLDVRYRRQRFSVDEVLAVGIQVASAVETAHRAGIAHRDIKPANILVTDYNRPALTDFGISGTLAGDSDDDSGMSIPWSPPEQFRDGSVDGVMVDVWALGATLYTLLAGRSPFVMPGADNSQRELINRISNTALPRLGRADVPESLELALATAMAKSPQSRYSSAHAFALALQRIQAELNLSVTPFEVLEEPQQEENHPDEGTEETRVRSIASIDPERTGSAPTFPARTWPQAPGSGAGGAGTGNTTAGPGSQTGAPPSRFTAPAAGTWPPATAEGRNAATQARVPGSIFGGKEATDDDGPHEWSQSTVLRGSGGSQSNYGAPVHGAEDAHTSSADATVHRPAASDRPAEGPEEAPEQDHGKRNLWLAIAGGTILALAAVVGVVAANSGGGTPKAVETQQVSKPPADALDNGTVPDVEGLAGAAGSDGNVAFTWKNPQPKDGDSYKWRVYTIGGGGEFQSVAQPPVQVKANPSGQTCVQVMIVRTDGAFSPLEQGSIACTGS</sequence>
<evidence type="ECO:0000256" key="7">
    <source>
        <dbReference type="PROSITE-ProRule" id="PRU10141"/>
    </source>
</evidence>
<evidence type="ECO:0000256" key="8">
    <source>
        <dbReference type="SAM" id="MobiDB-lite"/>
    </source>
</evidence>
<feature type="compositionally biased region" description="Polar residues" evidence="8">
    <location>
        <begin position="404"/>
        <end position="420"/>
    </location>
</feature>
<dbReference type="Pfam" id="PF00069">
    <property type="entry name" value="Pkinase"/>
    <property type="match status" value="1"/>
</dbReference>
<dbReference type="PROSITE" id="PS00108">
    <property type="entry name" value="PROTEIN_KINASE_ST"/>
    <property type="match status" value="1"/>
</dbReference>
<dbReference type="GO" id="GO:0004674">
    <property type="term" value="F:protein serine/threonine kinase activity"/>
    <property type="evidence" value="ECO:0007669"/>
    <property type="project" value="UniProtKB-KW"/>
</dbReference>
<evidence type="ECO:0000256" key="2">
    <source>
        <dbReference type="ARBA" id="ARBA00022527"/>
    </source>
</evidence>
<keyword evidence="5 10" id="KW-0418">Kinase</keyword>
<dbReference type="SUPFAM" id="SSF56112">
    <property type="entry name" value="Protein kinase-like (PK-like)"/>
    <property type="match status" value="1"/>
</dbReference>
<evidence type="ECO:0000313" key="10">
    <source>
        <dbReference type="EMBL" id="ACL39328.1"/>
    </source>
</evidence>
<keyword evidence="11" id="KW-1185">Reference proteome</keyword>
<gene>
    <name evidence="10" type="ordered locus">Achl_1338</name>
</gene>
<dbReference type="SMART" id="SM00220">
    <property type="entry name" value="S_TKc"/>
    <property type="match status" value="1"/>
</dbReference>
<dbReference type="PANTHER" id="PTHR43289:SF6">
    <property type="entry name" value="SERINE_THREONINE-PROTEIN KINASE NEKL-3"/>
    <property type="match status" value="1"/>
</dbReference>
<dbReference type="RefSeq" id="WP_015936551.1">
    <property type="nucleotide sequence ID" value="NC_011886.1"/>
</dbReference>
<name>B8HFI9_PSECP</name>
<feature type="compositionally biased region" description="Low complexity" evidence="8">
    <location>
        <begin position="362"/>
        <end position="374"/>
    </location>
</feature>
<feature type="binding site" evidence="7">
    <location>
        <position position="45"/>
    </location>
    <ligand>
        <name>ATP</name>
        <dbReference type="ChEBI" id="CHEBI:30616"/>
    </ligand>
</feature>
<evidence type="ECO:0000256" key="4">
    <source>
        <dbReference type="ARBA" id="ARBA00022741"/>
    </source>
</evidence>
<organism evidence="10 11">
    <name type="scientific">Pseudarthrobacter chlorophenolicus (strain ATCC 700700 / DSM 12829 / CIP 107037 / JCM 12360 / KCTC 9906 / NCIMB 13794 / A6)</name>
    <name type="common">Arthrobacter chlorophenolicus</name>
    <dbReference type="NCBI Taxonomy" id="452863"/>
    <lineage>
        <taxon>Bacteria</taxon>
        <taxon>Bacillati</taxon>
        <taxon>Actinomycetota</taxon>
        <taxon>Actinomycetes</taxon>
        <taxon>Micrococcales</taxon>
        <taxon>Micrococcaceae</taxon>
        <taxon>Pseudarthrobacter</taxon>
    </lineage>
</organism>
<dbReference type="CDD" id="cd14014">
    <property type="entry name" value="STKc_PknB_like"/>
    <property type="match status" value="1"/>
</dbReference>
<dbReference type="InterPro" id="IPR017441">
    <property type="entry name" value="Protein_kinase_ATP_BS"/>
</dbReference>
<dbReference type="EC" id="2.7.11.1" evidence="1"/>
<dbReference type="Gene3D" id="1.10.510.10">
    <property type="entry name" value="Transferase(Phosphotransferase) domain 1"/>
    <property type="match status" value="1"/>
</dbReference>
<accession>B8HFI9</accession>
<protein>
    <recommendedName>
        <fullName evidence="1">non-specific serine/threonine protein kinase</fullName>
        <ecNumber evidence="1">2.7.11.1</ecNumber>
    </recommendedName>
</protein>
<dbReference type="OrthoDB" id="9762169at2"/>
<dbReference type="STRING" id="452863.Achl_1338"/>
<evidence type="ECO:0000256" key="3">
    <source>
        <dbReference type="ARBA" id="ARBA00022679"/>
    </source>
</evidence>
<keyword evidence="4 7" id="KW-0547">Nucleotide-binding</keyword>
<dbReference type="KEGG" id="ach:Achl_1338"/>
<proteinExistence type="predicted"/>
<keyword evidence="6 7" id="KW-0067">ATP-binding</keyword>
<feature type="region of interest" description="Disordered" evidence="8">
    <location>
        <begin position="490"/>
        <end position="512"/>
    </location>
</feature>
<dbReference type="InterPro" id="IPR011009">
    <property type="entry name" value="Kinase-like_dom_sf"/>
</dbReference>
<dbReference type="PANTHER" id="PTHR43289">
    <property type="entry name" value="MITOGEN-ACTIVATED PROTEIN KINASE KINASE KINASE 20-RELATED"/>
    <property type="match status" value="1"/>
</dbReference>
<dbReference type="HOGENOM" id="CLU_000288_129_0_11"/>
<evidence type="ECO:0000256" key="1">
    <source>
        <dbReference type="ARBA" id="ARBA00012513"/>
    </source>
</evidence>
<reference evidence="10" key="1">
    <citation type="submission" date="2009-01" db="EMBL/GenBank/DDBJ databases">
        <title>Complete sequence of chromosome of Arthrobacter chlorophenolicus A6.</title>
        <authorList>
            <consortium name="US DOE Joint Genome Institute"/>
            <person name="Lucas S."/>
            <person name="Copeland A."/>
            <person name="Lapidus A."/>
            <person name="Glavina del Rio T."/>
            <person name="Tice H."/>
            <person name="Bruce D."/>
            <person name="Goodwin L."/>
            <person name="Pitluck S."/>
            <person name="Goltsman E."/>
            <person name="Clum A."/>
            <person name="Larimer F."/>
            <person name="Land M."/>
            <person name="Hauser L."/>
            <person name="Kyrpides N."/>
            <person name="Mikhailova N."/>
            <person name="Jansson J."/>
            <person name="Richardson P."/>
        </authorList>
    </citation>
    <scope>NUCLEOTIDE SEQUENCE [LARGE SCALE GENOMIC DNA]</scope>
    <source>
        <strain evidence="10">A6</strain>
    </source>
</reference>
<dbReference type="AlphaFoldDB" id="B8HFI9"/>
<dbReference type="GO" id="GO:0005524">
    <property type="term" value="F:ATP binding"/>
    <property type="evidence" value="ECO:0007669"/>
    <property type="project" value="UniProtKB-UniRule"/>
</dbReference>
<keyword evidence="3" id="KW-0808">Transferase</keyword>
<evidence type="ECO:0000256" key="5">
    <source>
        <dbReference type="ARBA" id="ARBA00022777"/>
    </source>
</evidence>
<evidence type="ECO:0000313" key="11">
    <source>
        <dbReference type="Proteomes" id="UP000002505"/>
    </source>
</evidence>
<feature type="domain" description="Protein kinase" evidence="9">
    <location>
        <begin position="16"/>
        <end position="279"/>
    </location>
</feature>
<feature type="region of interest" description="Disordered" evidence="8">
    <location>
        <begin position="313"/>
        <end position="461"/>
    </location>
</feature>
<dbReference type="PROSITE" id="PS00107">
    <property type="entry name" value="PROTEIN_KINASE_ATP"/>
    <property type="match status" value="1"/>
</dbReference>
<dbReference type="InterPro" id="IPR000719">
    <property type="entry name" value="Prot_kinase_dom"/>
</dbReference>
<dbReference type="InterPro" id="IPR008271">
    <property type="entry name" value="Ser/Thr_kinase_AS"/>
</dbReference>
<dbReference type="EMBL" id="CP001341">
    <property type="protein sequence ID" value="ACL39328.1"/>
    <property type="molecule type" value="Genomic_DNA"/>
</dbReference>
<dbReference type="PROSITE" id="PS50011">
    <property type="entry name" value="PROTEIN_KINASE_DOM"/>
    <property type="match status" value="1"/>
</dbReference>